<comment type="caution">
    <text evidence="1">The sequence shown here is derived from an EMBL/GenBank/DDBJ whole genome shotgun (WGS) entry which is preliminary data.</text>
</comment>
<proteinExistence type="predicted"/>
<dbReference type="STRING" id="626523.GCWU000342_00232"/>
<organism evidence="1 2">
    <name type="scientific">Shuttleworthella satelles DSM 14600</name>
    <dbReference type="NCBI Taxonomy" id="626523"/>
    <lineage>
        <taxon>Bacteria</taxon>
        <taxon>Bacillati</taxon>
        <taxon>Bacillota</taxon>
        <taxon>Clostridia</taxon>
        <taxon>Lachnospirales</taxon>
        <taxon>Lachnospiraceae</taxon>
        <taxon>Shuttleworthella</taxon>
    </lineage>
</organism>
<accession>C4G8D7</accession>
<dbReference type="HOGENOM" id="CLU_3140662_0_0_9"/>
<gene>
    <name evidence="1" type="ORF">GCWU000342_00232</name>
</gene>
<dbReference type="EMBL" id="ACIP02000001">
    <property type="protein sequence ID" value="EEP28883.1"/>
    <property type="molecule type" value="Genomic_DNA"/>
</dbReference>
<dbReference type="Proteomes" id="UP000003494">
    <property type="component" value="Unassembled WGS sequence"/>
</dbReference>
<dbReference type="AlphaFoldDB" id="C4G8D7"/>
<evidence type="ECO:0000313" key="1">
    <source>
        <dbReference type="EMBL" id="EEP28883.1"/>
    </source>
</evidence>
<protein>
    <submittedName>
        <fullName evidence="1">Uncharacterized protein</fullName>
    </submittedName>
</protein>
<reference evidence="1" key="1">
    <citation type="submission" date="2009-04" db="EMBL/GenBank/DDBJ databases">
        <authorList>
            <person name="Weinstock G."/>
            <person name="Sodergren E."/>
            <person name="Clifton S."/>
            <person name="Fulton L."/>
            <person name="Fulton B."/>
            <person name="Courtney L."/>
            <person name="Fronick C."/>
            <person name="Harrison M."/>
            <person name="Strong C."/>
            <person name="Farmer C."/>
            <person name="Delahaunty K."/>
            <person name="Markovic C."/>
            <person name="Hall O."/>
            <person name="Minx P."/>
            <person name="Tomlinson C."/>
            <person name="Mitreva M."/>
            <person name="Nelson J."/>
            <person name="Hou S."/>
            <person name="Wollam A."/>
            <person name="Pepin K.H."/>
            <person name="Johnson M."/>
            <person name="Bhonagiri V."/>
            <person name="Nash W.E."/>
            <person name="Warren W."/>
            <person name="Chinwalla A."/>
            <person name="Mardis E.R."/>
            <person name="Wilson R.K."/>
        </authorList>
    </citation>
    <scope>NUCLEOTIDE SEQUENCE [LARGE SCALE GENOMIC DNA]</scope>
    <source>
        <strain evidence="1">DSM 14600</strain>
    </source>
</reference>
<name>C4G8D7_9FIRM</name>
<evidence type="ECO:0000313" key="2">
    <source>
        <dbReference type="Proteomes" id="UP000003494"/>
    </source>
</evidence>
<sequence length="49" mass="5641">MLSVFSIETQNDRSVTENQRILSLTCHFPAVRRQLLEIIPPQKTGTERS</sequence>
<keyword evidence="2" id="KW-1185">Reference proteome</keyword>